<dbReference type="InterPro" id="IPR009004">
    <property type="entry name" value="Transposase_Mu_C"/>
</dbReference>
<dbReference type="PANTHER" id="PTHR35004:SF6">
    <property type="entry name" value="TRANSPOSASE"/>
    <property type="match status" value="1"/>
</dbReference>
<dbReference type="InterPro" id="IPR036397">
    <property type="entry name" value="RNaseH_sf"/>
</dbReference>
<name>A0A515EKD2_9BURK</name>
<organism evidence="2 3">
    <name type="scientific">Rhodoferax aquaticus</name>
    <dbReference type="NCBI Taxonomy" id="2527691"/>
    <lineage>
        <taxon>Bacteria</taxon>
        <taxon>Pseudomonadati</taxon>
        <taxon>Pseudomonadota</taxon>
        <taxon>Betaproteobacteria</taxon>
        <taxon>Burkholderiales</taxon>
        <taxon>Comamonadaceae</taxon>
        <taxon>Rhodoferax</taxon>
    </lineage>
</organism>
<protein>
    <submittedName>
        <fullName evidence="2">Transposase</fullName>
    </submittedName>
</protein>
<feature type="domain" description="Integrase catalytic" evidence="1">
    <location>
        <begin position="197"/>
        <end position="400"/>
    </location>
</feature>
<dbReference type="GO" id="GO:0003676">
    <property type="term" value="F:nucleic acid binding"/>
    <property type="evidence" value="ECO:0007669"/>
    <property type="project" value="InterPro"/>
</dbReference>
<dbReference type="EMBL" id="CP036282">
    <property type="protein sequence ID" value="QDL53122.1"/>
    <property type="molecule type" value="Genomic_DNA"/>
</dbReference>
<reference evidence="3" key="1">
    <citation type="submission" date="2019-02" db="EMBL/GenBank/DDBJ databases">
        <title>Complete genome sequence of Rhodoferax sp. Gr-4.</title>
        <authorList>
            <person name="Jin L."/>
        </authorList>
    </citation>
    <scope>NUCLEOTIDE SEQUENCE [LARGE SCALE GENOMIC DNA]</scope>
    <source>
        <strain evidence="3">Gr-4</strain>
    </source>
</reference>
<gene>
    <name evidence="2" type="ORF">EXZ61_02465</name>
</gene>
<proteinExistence type="predicted"/>
<dbReference type="PROSITE" id="PS50994">
    <property type="entry name" value="INTEGRASE"/>
    <property type="match status" value="1"/>
</dbReference>
<keyword evidence="3" id="KW-1185">Reference proteome</keyword>
<reference evidence="3" key="2">
    <citation type="journal article" date="2020" name="Int. J. Syst. Evol. Microbiol.">
        <title>Genomic insights into a novel species Rhodoferax aquaticus sp. nov., isolated from freshwater.</title>
        <authorList>
            <person name="Li T."/>
            <person name="Zhuo Y."/>
            <person name="Jin C.Z."/>
            <person name="Wu X."/>
            <person name="Ko S.R."/>
            <person name="Jin F.J."/>
            <person name="Ahn C.Y."/>
            <person name="Oh H.M."/>
            <person name="Lee H.G."/>
            <person name="Jin L."/>
        </authorList>
    </citation>
    <scope>NUCLEOTIDE SEQUENCE [LARGE SCALE GENOMIC DNA]</scope>
    <source>
        <strain evidence="3">Gr-4</strain>
    </source>
</reference>
<dbReference type="Gene3D" id="2.30.30.130">
    <property type="entry name" value="Transposase, Mu, C-terminal"/>
    <property type="match status" value="1"/>
</dbReference>
<evidence type="ECO:0000313" key="3">
    <source>
        <dbReference type="Proteomes" id="UP000317365"/>
    </source>
</evidence>
<dbReference type="GO" id="GO:0015074">
    <property type="term" value="P:DNA integration"/>
    <property type="evidence" value="ECO:0007669"/>
    <property type="project" value="InterPro"/>
</dbReference>
<dbReference type="Proteomes" id="UP000317365">
    <property type="component" value="Chromosome"/>
</dbReference>
<dbReference type="SUPFAM" id="SSF53098">
    <property type="entry name" value="Ribonuclease H-like"/>
    <property type="match status" value="1"/>
</dbReference>
<dbReference type="PANTHER" id="PTHR35004">
    <property type="entry name" value="TRANSPOSASE RV3428C-RELATED"/>
    <property type="match status" value="1"/>
</dbReference>
<dbReference type="Pfam" id="PF09299">
    <property type="entry name" value="Mu-transpos_C"/>
    <property type="match status" value="1"/>
</dbReference>
<dbReference type="Gene3D" id="3.30.420.10">
    <property type="entry name" value="Ribonuclease H-like superfamily/Ribonuclease H"/>
    <property type="match status" value="1"/>
</dbReference>
<dbReference type="InterPro" id="IPR015378">
    <property type="entry name" value="Transposase-like_Mu_C"/>
</dbReference>
<dbReference type="AlphaFoldDB" id="A0A515EKD2"/>
<sequence>MGALLKLTKDIRQMSDLPAALNPDPWASASDEARRVAGLRESLLQPLADLVNGGASINHAAALLKSQLAAGTADLRTKHLVAMLAGDAVVDVISEPTIKRWLSSYITDGKNALLPKHTGRVRQAYGWEERAVALYNLPGKPGFADVTSKLIQEGFEEVTESRVKRYLKALPATLGKFSPARIGQHLHRLTRQKFQRRSLDEVLVGEIYAGDGHTADCYVAHPNTGKPYRPELTVFIDIKSSYIVGWWLSESESTVSTMFALSHAMRTFDHVPAWVYVDRGPGYRARLLSDESTGFYARMDIGVIGALPGNPHGKGWIERFFRTVRDKHDKFFANGQVYCGDDMAPETNRRLSADLSMGRRTLPSLQSYVESFTAWLDHYHNQPQDKLHGRTPAQVWNDLQPVPVELSMDALARPRETCTVLRQTVRLHNRFYFAEALALFDAQKVDVEYDLHNDRCVWIYDTKGRLVVEAKLVNKIGVLPTSRLEEGRDRRLQGQLKRLERKVAEAKGRRDDPIEASGQFAAIESLRPALPAPDKAPEVIEIDLLNWRNDK</sequence>
<dbReference type="InterPro" id="IPR001584">
    <property type="entry name" value="Integrase_cat-core"/>
</dbReference>
<dbReference type="SUPFAM" id="SSF50610">
    <property type="entry name" value="mu transposase, C-terminal domain"/>
    <property type="match status" value="1"/>
</dbReference>
<dbReference type="InterPro" id="IPR012337">
    <property type="entry name" value="RNaseH-like_sf"/>
</dbReference>
<evidence type="ECO:0000259" key="1">
    <source>
        <dbReference type="PROSITE" id="PS50994"/>
    </source>
</evidence>
<evidence type="ECO:0000313" key="2">
    <source>
        <dbReference type="EMBL" id="QDL53122.1"/>
    </source>
</evidence>
<dbReference type="KEGG" id="rhg:EXZ61_02465"/>
<accession>A0A515EKD2</accession>